<evidence type="ECO:0000313" key="2">
    <source>
        <dbReference type="EMBL" id="MFC0322658.1"/>
    </source>
</evidence>
<feature type="compositionally biased region" description="Basic and acidic residues" evidence="1">
    <location>
        <begin position="136"/>
        <end position="159"/>
    </location>
</feature>
<dbReference type="InterPro" id="IPR007481">
    <property type="entry name" value="SspB"/>
</dbReference>
<dbReference type="Proteomes" id="UP001589769">
    <property type="component" value="Unassembled WGS sequence"/>
</dbReference>
<dbReference type="NCBIfam" id="NF008763">
    <property type="entry name" value="PRK11798.1-2"/>
    <property type="match status" value="1"/>
</dbReference>
<evidence type="ECO:0000256" key="1">
    <source>
        <dbReference type="SAM" id="MobiDB-lite"/>
    </source>
</evidence>
<organism evidence="2 3">
    <name type="scientific">Gallibacterium melopsittaci</name>
    <dbReference type="NCBI Taxonomy" id="516063"/>
    <lineage>
        <taxon>Bacteria</taxon>
        <taxon>Pseudomonadati</taxon>
        <taxon>Pseudomonadota</taxon>
        <taxon>Gammaproteobacteria</taxon>
        <taxon>Pasteurellales</taxon>
        <taxon>Pasteurellaceae</taxon>
        <taxon>Gallibacterium</taxon>
    </lineage>
</organism>
<dbReference type="GO" id="GO:0006508">
    <property type="term" value="P:proteolysis"/>
    <property type="evidence" value="ECO:0007669"/>
    <property type="project" value="UniProtKB-KW"/>
</dbReference>
<accession>A0ABV6HUU1</accession>
<proteinExistence type="predicted"/>
<gene>
    <name evidence="2" type="ORF">ACFFHT_03655</name>
</gene>
<dbReference type="NCBIfam" id="NF008769">
    <property type="entry name" value="PRK11798.2-5"/>
    <property type="match status" value="1"/>
</dbReference>
<keyword evidence="2" id="KW-0645">Protease</keyword>
<dbReference type="EMBL" id="JBHLWA010000014">
    <property type="protein sequence ID" value="MFC0322658.1"/>
    <property type="molecule type" value="Genomic_DNA"/>
</dbReference>
<feature type="region of interest" description="Disordered" evidence="1">
    <location>
        <begin position="125"/>
        <end position="159"/>
    </location>
</feature>
<protein>
    <submittedName>
        <fullName evidence="2">ClpXP protease specificity-enhancing factor</fullName>
    </submittedName>
</protein>
<dbReference type="PANTHER" id="PTHR37486">
    <property type="entry name" value="STRINGENT STARVATION PROTEIN B"/>
    <property type="match status" value="1"/>
</dbReference>
<sequence length="159" mass="18008">MTTPTPKRPYLLRAYFDWLVDNDLTPYLVVDANYPHVEVPVEYVRDGQIVLNLSPNAVGNLSLGNEEIRFSARFQGVIRHIVIPLGAALAIYARENGDGVMFEPEEAYDVEELDTEQPFGFQEIVDIPTNSSSKNNKKENKKAEKTTTEKKTSHLRILD</sequence>
<name>A0ABV6HUU1_9PAST</name>
<dbReference type="RefSeq" id="WP_382373655.1">
    <property type="nucleotide sequence ID" value="NZ_JBHLWA010000014.1"/>
</dbReference>
<dbReference type="InterPro" id="IPR036760">
    <property type="entry name" value="SspB-like_sf"/>
</dbReference>
<keyword evidence="2" id="KW-0378">Hydrolase</keyword>
<dbReference type="Pfam" id="PF04386">
    <property type="entry name" value="SspB"/>
    <property type="match status" value="1"/>
</dbReference>
<dbReference type="PANTHER" id="PTHR37486:SF1">
    <property type="entry name" value="STRINGENT STARVATION PROTEIN B"/>
    <property type="match status" value="1"/>
</dbReference>
<dbReference type="PIRSF" id="PIRSF005276">
    <property type="entry name" value="SspB"/>
    <property type="match status" value="1"/>
</dbReference>
<dbReference type="Gene3D" id="2.30.30.220">
    <property type="entry name" value="SspB-like"/>
    <property type="match status" value="1"/>
</dbReference>
<dbReference type="SUPFAM" id="SSF101738">
    <property type="entry name" value="SspB-like"/>
    <property type="match status" value="1"/>
</dbReference>
<dbReference type="GO" id="GO:0008233">
    <property type="term" value="F:peptidase activity"/>
    <property type="evidence" value="ECO:0007669"/>
    <property type="project" value="UniProtKB-KW"/>
</dbReference>
<reference evidence="2 3" key="1">
    <citation type="submission" date="2024-09" db="EMBL/GenBank/DDBJ databases">
        <authorList>
            <person name="Sun Q."/>
            <person name="Mori K."/>
        </authorList>
    </citation>
    <scope>NUCLEOTIDE SEQUENCE [LARGE SCALE GENOMIC DNA]</scope>
    <source>
        <strain evidence="2 3">CCM 7538</strain>
    </source>
</reference>
<comment type="caution">
    <text evidence="2">The sequence shown here is derived from an EMBL/GenBank/DDBJ whole genome shotgun (WGS) entry which is preliminary data.</text>
</comment>
<evidence type="ECO:0000313" key="3">
    <source>
        <dbReference type="Proteomes" id="UP001589769"/>
    </source>
</evidence>
<keyword evidence="3" id="KW-1185">Reference proteome</keyword>